<dbReference type="InterPro" id="IPR036097">
    <property type="entry name" value="HisK_dim/P_sf"/>
</dbReference>
<proteinExistence type="predicted"/>
<dbReference type="CDD" id="cd00075">
    <property type="entry name" value="HATPase"/>
    <property type="match status" value="1"/>
</dbReference>
<dbReference type="Pfam" id="PF07494">
    <property type="entry name" value="Reg_prop"/>
    <property type="match status" value="1"/>
</dbReference>
<dbReference type="GO" id="GO:0005524">
    <property type="term" value="F:ATP binding"/>
    <property type="evidence" value="ECO:0007669"/>
    <property type="project" value="UniProtKB-KW"/>
</dbReference>
<dbReference type="SUPFAM" id="SSF47384">
    <property type="entry name" value="Homodimeric domain of signal transducing histidine kinase"/>
    <property type="match status" value="1"/>
</dbReference>
<dbReference type="SMART" id="SM00387">
    <property type="entry name" value="HATPase_c"/>
    <property type="match status" value="1"/>
</dbReference>
<dbReference type="SUPFAM" id="SSF55874">
    <property type="entry name" value="ATPase domain of HSP90 chaperone/DNA topoisomerase II/histidine kinase"/>
    <property type="match status" value="1"/>
</dbReference>
<dbReference type="InterPro" id="IPR011110">
    <property type="entry name" value="Reg_prop"/>
</dbReference>
<dbReference type="CDD" id="cd00082">
    <property type="entry name" value="HisKA"/>
    <property type="match status" value="1"/>
</dbReference>
<dbReference type="PANTHER" id="PTHR43547">
    <property type="entry name" value="TWO-COMPONENT HISTIDINE KINASE"/>
    <property type="match status" value="1"/>
</dbReference>
<dbReference type="Gene3D" id="2.130.10.10">
    <property type="entry name" value="YVTN repeat-like/Quinoprotein amine dehydrogenase"/>
    <property type="match status" value="2"/>
</dbReference>
<evidence type="ECO:0000259" key="5">
    <source>
        <dbReference type="PROSITE" id="PS50109"/>
    </source>
</evidence>
<keyword evidence="7" id="KW-1185">Reference proteome</keyword>
<dbReference type="Pfam" id="PF02518">
    <property type="entry name" value="HATPase_c"/>
    <property type="match status" value="1"/>
</dbReference>
<evidence type="ECO:0000256" key="1">
    <source>
        <dbReference type="ARBA" id="ARBA00000085"/>
    </source>
</evidence>
<dbReference type="SUPFAM" id="SSF69322">
    <property type="entry name" value="Tricorn protease domain 2"/>
    <property type="match status" value="1"/>
</dbReference>
<dbReference type="AlphaFoldDB" id="A0AAU6WW38"/>
<keyword evidence="3" id="KW-0597">Phosphoprotein</keyword>
<accession>A0AAU6WW38</accession>
<dbReference type="GO" id="GO:0000155">
    <property type="term" value="F:phosphorelay sensor kinase activity"/>
    <property type="evidence" value="ECO:0007669"/>
    <property type="project" value="InterPro"/>
</dbReference>
<reference evidence="6 7" key="1">
    <citation type="submission" date="2024-04" db="EMBL/GenBank/DDBJ databases">
        <title>Genome sequencing and assembly of rice foliar adapted Chryseobacterium endophyticum OsEnb-ALM-A6.</title>
        <authorList>
            <person name="Kumar S."/>
            <person name="Javed M."/>
            <person name="Chouhan V."/>
            <person name="Charishma K."/>
            <person name="Patel A."/>
            <person name="Kumar M."/>
            <person name="Sahu K.P."/>
            <person name="Kumar A."/>
        </authorList>
    </citation>
    <scope>NUCLEOTIDE SEQUENCE [LARGE SCALE GENOMIC DNA]</scope>
    <source>
        <strain evidence="6 7">OsEnb-ALM-A6</strain>
    </source>
</reference>
<sequence>MSIIAQVSTSNWYSTDNGLPQNTVKDIIKDKYGFIWLATESGILRYDGSNFIRDNRFKSDNLFLSDFLGSIEKDSILTFNYYNNAIKITGRKIQDTLLDKKYFQLPDKNKTYRKFYKNSLTGIFYPDVDYYYIKTNTGIYYFNNHTLDFSKDIYSPKKNMGLPIGFNQLKNIFVHGDQIFIADPVKRKTIILSNGKISYDNKPNLYNDPTSRIYWHQTTGQIFVIHHDKIYLSEFNKGKPILRYLLSYPNIGSQFFCSLFYDRDYHKMYFGSLTRGLNIVTLSGFYTSQKKIPFANEVSYAALPFGKNAVITQEGILYTKSKAENIFPLSLNYDKRNLLYDNSGNLIYKTNSSIIRRLKKTNYATKDSTVFPGKRIDAIFKSRNLYMANMVDEDLKCHLYIFKNDDFSKTGYRFVFNQNINSVIHYDKNHLYVGTNDGLHLVSLPERKIIRHFARDIPVKQIIRTKDGRFWFTTHNKGWYSLNGSRVIRLPDDSKGMIASAHTLAEDAQSNFWISSNNGLFKVPEKAVLDYLDRKRSFIPYYRYTKVYGLYNNEFNGSSNPSVNLLKNGEMVFPSMEGFVFFIPESIRSYYPRKDQLFIERMKTGHKNSPIPGKILLNGNFKPVEIYVDIPYYYSTENIALQAKLENSDDEQWKTLPDNRMYTLSDIAPGNYTLVFRYLTSARGTFAYKKIPVMITPLFYQTLLFKALVIAFMILIIAWLIHLRTRFLRNTNRKLEEDLSHRDHELKLTSADLETTKNRLKTESDYKQQLVQSISHDITTPVKFITLLSEKIAKTDDQKLQKKYFDSIYKSSEQLYKFTQGLKKYSELYAEEMIYGEKYALTELIEEKKTLFQEIALMRGVHLFTDCPSAIETCINRSMLGIVLHNLIDNAVKYTVNGTINITAENSGNKITITVSDTGKGMAEDQILYYSKLAKSDCDNDMMLRNYGLGLHMVIQLIKKIKAVIRFENNSPYGTLIKIDLHEKH</sequence>
<keyword evidence="4" id="KW-1133">Transmembrane helix</keyword>
<dbReference type="InterPro" id="IPR005467">
    <property type="entry name" value="His_kinase_dom"/>
</dbReference>
<keyword evidence="4" id="KW-0812">Transmembrane</keyword>
<name>A0AAU6WW38_9FLAO</name>
<dbReference type="InterPro" id="IPR003661">
    <property type="entry name" value="HisK_dim/P_dom"/>
</dbReference>
<dbReference type="RefSeq" id="WP_345767588.1">
    <property type="nucleotide sequence ID" value="NZ_CP154834.1"/>
</dbReference>
<evidence type="ECO:0000313" key="6">
    <source>
        <dbReference type="EMBL" id="XAO76137.1"/>
    </source>
</evidence>
<dbReference type="Gene3D" id="3.30.565.10">
    <property type="entry name" value="Histidine kinase-like ATPase, C-terminal domain"/>
    <property type="match status" value="1"/>
</dbReference>
<dbReference type="PANTHER" id="PTHR43547:SF2">
    <property type="entry name" value="HYBRID SIGNAL TRANSDUCTION HISTIDINE KINASE C"/>
    <property type="match status" value="1"/>
</dbReference>
<evidence type="ECO:0000256" key="3">
    <source>
        <dbReference type="ARBA" id="ARBA00022553"/>
    </source>
</evidence>
<dbReference type="InterPro" id="IPR013783">
    <property type="entry name" value="Ig-like_fold"/>
</dbReference>
<feature type="transmembrane region" description="Helical" evidence="4">
    <location>
        <begin position="698"/>
        <end position="721"/>
    </location>
</feature>
<evidence type="ECO:0000313" key="7">
    <source>
        <dbReference type="Proteomes" id="UP001463665"/>
    </source>
</evidence>
<dbReference type="Gene3D" id="2.60.40.10">
    <property type="entry name" value="Immunoglobulins"/>
    <property type="match status" value="1"/>
</dbReference>
<evidence type="ECO:0000256" key="4">
    <source>
        <dbReference type="SAM" id="Phobius"/>
    </source>
</evidence>
<gene>
    <name evidence="6" type="ORF">AAFP95_10235</name>
</gene>
<keyword evidence="6" id="KW-0547">Nucleotide-binding</keyword>
<evidence type="ECO:0000256" key="2">
    <source>
        <dbReference type="ARBA" id="ARBA00012438"/>
    </source>
</evidence>
<keyword evidence="4" id="KW-0472">Membrane</keyword>
<dbReference type="InterPro" id="IPR003594">
    <property type="entry name" value="HATPase_dom"/>
</dbReference>
<dbReference type="Proteomes" id="UP001463665">
    <property type="component" value="Chromosome"/>
</dbReference>
<dbReference type="PROSITE" id="PS50109">
    <property type="entry name" value="HIS_KIN"/>
    <property type="match status" value="1"/>
</dbReference>
<dbReference type="EMBL" id="CP154834">
    <property type="protein sequence ID" value="XAO76137.1"/>
    <property type="molecule type" value="Genomic_DNA"/>
</dbReference>
<organism evidence="6 7">
    <name type="scientific">Chryseobacterium endophyticum</name>
    <dbReference type="NCBI Taxonomy" id="1854762"/>
    <lineage>
        <taxon>Bacteria</taxon>
        <taxon>Pseudomonadati</taxon>
        <taxon>Bacteroidota</taxon>
        <taxon>Flavobacteriia</taxon>
        <taxon>Flavobacteriales</taxon>
        <taxon>Weeksellaceae</taxon>
        <taxon>Chryseobacterium group</taxon>
        <taxon>Chryseobacterium</taxon>
    </lineage>
</organism>
<protein>
    <recommendedName>
        <fullName evidence="2">histidine kinase</fullName>
        <ecNumber evidence="2">2.7.13.3</ecNumber>
    </recommendedName>
</protein>
<dbReference type="EC" id="2.7.13.3" evidence="2"/>
<dbReference type="InterPro" id="IPR036890">
    <property type="entry name" value="HATPase_C_sf"/>
</dbReference>
<keyword evidence="6" id="KW-0067">ATP-binding</keyword>
<comment type="catalytic activity">
    <reaction evidence="1">
        <text>ATP + protein L-histidine = ADP + protein N-phospho-L-histidine.</text>
        <dbReference type="EC" id="2.7.13.3"/>
    </reaction>
</comment>
<dbReference type="InterPro" id="IPR015943">
    <property type="entry name" value="WD40/YVTN_repeat-like_dom_sf"/>
</dbReference>
<feature type="domain" description="Histidine kinase" evidence="5">
    <location>
        <begin position="773"/>
        <end position="985"/>
    </location>
</feature>
<dbReference type="Gene3D" id="1.10.287.130">
    <property type="match status" value="1"/>
</dbReference>